<dbReference type="OrthoDB" id="652507at2"/>
<sequence length="199" mass="22765">MLKTYFSGACLALSVLFTSCDKIEQIIPVAPKEEANNNGFATYIILENNHYTNNNIGLVTSNKLKFIVKFDESAVYTTKDQANQADINKLYGFSDCGSDHQSNSARFGWRWYNNQLEILAYTYKNQTRYEQFITAVDLNKEYEYELEALDSKYVFKLDGKTVEMERGCSGDTNKYKLFPYFGGDETAPHAITILIKELP</sequence>
<dbReference type="RefSeq" id="WP_106927528.1">
    <property type="nucleotide sequence ID" value="NZ_PYFT01000001.1"/>
</dbReference>
<proteinExistence type="predicted"/>
<accession>A0A2T2YCD4</accession>
<keyword evidence="2" id="KW-1185">Reference proteome</keyword>
<dbReference type="PROSITE" id="PS51257">
    <property type="entry name" value="PROKAR_LIPOPROTEIN"/>
    <property type="match status" value="1"/>
</dbReference>
<dbReference type="Proteomes" id="UP000240357">
    <property type="component" value="Unassembled WGS sequence"/>
</dbReference>
<name>A0A2T2YCD4_9BACT</name>
<dbReference type="AlphaFoldDB" id="A0A2T2YCD4"/>
<evidence type="ECO:0000313" key="2">
    <source>
        <dbReference type="Proteomes" id="UP000240357"/>
    </source>
</evidence>
<organism evidence="1 2">
    <name type="scientific">Adhaeribacter arboris</name>
    <dbReference type="NCBI Taxonomy" id="2072846"/>
    <lineage>
        <taxon>Bacteria</taxon>
        <taxon>Pseudomonadati</taxon>
        <taxon>Bacteroidota</taxon>
        <taxon>Cytophagia</taxon>
        <taxon>Cytophagales</taxon>
        <taxon>Hymenobacteraceae</taxon>
        <taxon>Adhaeribacter</taxon>
    </lineage>
</organism>
<gene>
    <name evidence="1" type="ORF">AHMF7605_06310</name>
</gene>
<evidence type="ECO:0008006" key="3">
    <source>
        <dbReference type="Google" id="ProtNLM"/>
    </source>
</evidence>
<reference evidence="1 2" key="1">
    <citation type="submission" date="2018-03" db="EMBL/GenBank/DDBJ databases">
        <title>Adhaeribacter sp. HMF7605 Genome sequencing and assembly.</title>
        <authorList>
            <person name="Kang H."/>
            <person name="Kang J."/>
            <person name="Cha I."/>
            <person name="Kim H."/>
            <person name="Joh K."/>
        </authorList>
    </citation>
    <scope>NUCLEOTIDE SEQUENCE [LARGE SCALE GENOMIC DNA]</scope>
    <source>
        <strain evidence="1 2">HMF7605</strain>
    </source>
</reference>
<comment type="caution">
    <text evidence="1">The sequence shown here is derived from an EMBL/GenBank/DDBJ whole genome shotgun (WGS) entry which is preliminary data.</text>
</comment>
<protein>
    <recommendedName>
        <fullName evidence="3">Lipoprotein</fullName>
    </recommendedName>
</protein>
<evidence type="ECO:0000313" key="1">
    <source>
        <dbReference type="EMBL" id="PSR53169.1"/>
    </source>
</evidence>
<dbReference type="EMBL" id="PYFT01000001">
    <property type="protein sequence ID" value="PSR53169.1"/>
    <property type="molecule type" value="Genomic_DNA"/>
</dbReference>